<gene>
    <name evidence="2" type="ORF">RUN215_v1_1060038</name>
</gene>
<accession>A0A0S4WZG5</accession>
<dbReference type="EMBL" id="LN899820">
    <property type="protein sequence ID" value="CUV56994.1"/>
    <property type="molecule type" value="Genomic_DNA"/>
</dbReference>
<reference evidence="2" key="1">
    <citation type="submission" date="2015-10" db="EMBL/GenBank/DDBJ databases">
        <authorList>
            <person name="Gilbert D.G."/>
        </authorList>
    </citation>
    <scope>NUCLEOTIDE SEQUENCE</scope>
    <source>
        <strain evidence="2">Phyl III-seqv23</strain>
    </source>
</reference>
<feature type="compositionally biased region" description="Basic and acidic residues" evidence="1">
    <location>
        <begin position="30"/>
        <end position="56"/>
    </location>
</feature>
<sequence length="56" mass="6511">MHATRTANGLAGQPFHLLPMRHRRQWRMQRYTEQRKPYEKAAGDGHGETGHEGSRL</sequence>
<dbReference type="AlphaFoldDB" id="A0A0S4WZG5"/>
<name>A0A0S4WZG5_RALSL</name>
<evidence type="ECO:0000313" key="2">
    <source>
        <dbReference type="EMBL" id="CUV56994.1"/>
    </source>
</evidence>
<proteinExistence type="predicted"/>
<organism evidence="2">
    <name type="scientific">Ralstonia solanacearum</name>
    <name type="common">Pseudomonas solanacearum</name>
    <dbReference type="NCBI Taxonomy" id="305"/>
    <lineage>
        <taxon>Bacteria</taxon>
        <taxon>Pseudomonadati</taxon>
        <taxon>Pseudomonadota</taxon>
        <taxon>Betaproteobacteria</taxon>
        <taxon>Burkholderiales</taxon>
        <taxon>Burkholderiaceae</taxon>
        <taxon>Ralstonia</taxon>
        <taxon>Ralstonia solanacearum species complex</taxon>
    </lineage>
</organism>
<evidence type="ECO:0000256" key="1">
    <source>
        <dbReference type="SAM" id="MobiDB-lite"/>
    </source>
</evidence>
<feature type="region of interest" description="Disordered" evidence="1">
    <location>
        <begin position="1"/>
        <end position="56"/>
    </location>
</feature>
<protein>
    <submittedName>
        <fullName evidence="2">Uncharacterized protein</fullName>
    </submittedName>
</protein>